<dbReference type="SUPFAM" id="SSF55729">
    <property type="entry name" value="Acyl-CoA N-acyltransferases (Nat)"/>
    <property type="match status" value="1"/>
</dbReference>
<reference evidence="2 3" key="1">
    <citation type="submission" date="2018-11" db="EMBL/GenBank/DDBJ databases">
        <title>Complete genome sequencing of the Actinobacteria Serinibacter sp. K3-2.</title>
        <authorList>
            <person name="Rakitin A.L."/>
            <person name="Beletsky A.V."/>
            <person name="Mardanov A.V."/>
            <person name="Ravin N.V."/>
            <person name="Gromova A.S."/>
            <person name="Filippova S.N."/>
            <person name="Gal'Chenko V.F."/>
        </authorList>
    </citation>
    <scope>NUCLEOTIDE SEQUENCE [LARGE SCALE GENOMIC DNA]</scope>
    <source>
        <strain evidence="2 3">K3-2</strain>
    </source>
</reference>
<dbReference type="InterPro" id="IPR016181">
    <property type="entry name" value="Acyl_CoA_acyltransferase"/>
</dbReference>
<dbReference type="Proteomes" id="UP000297318">
    <property type="component" value="Unassembled WGS sequence"/>
</dbReference>
<protein>
    <submittedName>
        <fullName evidence="2">N-acetylglutamate synthase related protein</fullName>
    </submittedName>
</protein>
<accession>A0A4Z1E007</accession>
<dbReference type="EMBL" id="RHPJ01000002">
    <property type="protein sequence ID" value="TGO05224.1"/>
    <property type="molecule type" value="Genomic_DNA"/>
</dbReference>
<evidence type="ECO:0000313" key="3">
    <source>
        <dbReference type="Proteomes" id="UP000297318"/>
    </source>
</evidence>
<organism evidence="2 3">
    <name type="scientific">Serinibacter arcticus</name>
    <dbReference type="NCBI Taxonomy" id="1655435"/>
    <lineage>
        <taxon>Bacteria</taxon>
        <taxon>Bacillati</taxon>
        <taxon>Actinomycetota</taxon>
        <taxon>Actinomycetes</taxon>
        <taxon>Micrococcales</taxon>
        <taxon>Beutenbergiaceae</taxon>
        <taxon>Serinibacter</taxon>
    </lineage>
</organism>
<comment type="caution">
    <text evidence="2">The sequence shown here is derived from an EMBL/GenBank/DDBJ whole genome shotgun (WGS) entry which is preliminary data.</text>
</comment>
<dbReference type="Pfam" id="PF13302">
    <property type="entry name" value="Acetyltransf_3"/>
    <property type="match status" value="1"/>
</dbReference>
<gene>
    <name evidence="2" type="ORF">SERN_1228</name>
</gene>
<name>A0A4Z1E007_9MICO</name>
<dbReference type="Gene3D" id="3.40.630.30">
    <property type="match status" value="1"/>
</dbReference>
<dbReference type="RefSeq" id="WP_135849260.1">
    <property type="nucleotide sequence ID" value="NZ_RHPJ01000002.1"/>
</dbReference>
<sequence length="209" mass="22645">MPFLTPVTLRGDLVELRPLATSDHDALVHAATDGDVWRLPYTRVPGPEQMAAEIARRLALAERGEMLPFTTVRLGGPGGGPDGEAVIGMTTCCNVDATHRRLEIGYTWNAVSAQRSGTNTESKLLLLGHAFEALGCIAVELRTDLRNVRSQAAIERLGAQRDGVLRHHAVMPDGYVRDTVVYSITAPEWPVVRDGLRARLDRAAAGSTE</sequence>
<dbReference type="PANTHER" id="PTHR43610:SF1">
    <property type="entry name" value="N-ACETYLTRANSFERASE DOMAIN-CONTAINING PROTEIN"/>
    <property type="match status" value="1"/>
</dbReference>
<dbReference type="GO" id="GO:0016747">
    <property type="term" value="F:acyltransferase activity, transferring groups other than amino-acyl groups"/>
    <property type="evidence" value="ECO:0007669"/>
    <property type="project" value="InterPro"/>
</dbReference>
<dbReference type="OrthoDB" id="9795199at2"/>
<feature type="domain" description="N-acetyltransferase" evidence="1">
    <location>
        <begin position="14"/>
        <end position="187"/>
    </location>
</feature>
<dbReference type="PANTHER" id="PTHR43610">
    <property type="entry name" value="BLL6696 PROTEIN"/>
    <property type="match status" value="1"/>
</dbReference>
<dbReference type="InterPro" id="IPR000182">
    <property type="entry name" value="GNAT_dom"/>
</dbReference>
<evidence type="ECO:0000313" key="2">
    <source>
        <dbReference type="EMBL" id="TGO05224.1"/>
    </source>
</evidence>
<dbReference type="PROSITE" id="PS51186">
    <property type="entry name" value="GNAT"/>
    <property type="match status" value="1"/>
</dbReference>
<dbReference type="AlphaFoldDB" id="A0A4Z1E007"/>
<proteinExistence type="predicted"/>
<keyword evidence="3" id="KW-1185">Reference proteome</keyword>
<evidence type="ECO:0000259" key="1">
    <source>
        <dbReference type="PROSITE" id="PS51186"/>
    </source>
</evidence>